<dbReference type="Proteomes" id="UP000054903">
    <property type="component" value="Unassembled WGS sequence"/>
</dbReference>
<dbReference type="SUPFAM" id="SSF56349">
    <property type="entry name" value="DNA breaking-rejoining enzymes"/>
    <property type="match status" value="1"/>
</dbReference>
<organism evidence="2 3">
    <name type="scientific">Caballeronia fortuita</name>
    <dbReference type="NCBI Taxonomy" id="1777138"/>
    <lineage>
        <taxon>Bacteria</taxon>
        <taxon>Pseudomonadati</taxon>
        <taxon>Pseudomonadota</taxon>
        <taxon>Betaproteobacteria</taxon>
        <taxon>Burkholderiales</taxon>
        <taxon>Burkholderiaceae</taxon>
        <taxon>Caballeronia</taxon>
    </lineage>
</organism>
<keyword evidence="3" id="KW-1185">Reference proteome</keyword>
<dbReference type="GO" id="GO:0003677">
    <property type="term" value="F:DNA binding"/>
    <property type="evidence" value="ECO:0007669"/>
    <property type="project" value="InterPro"/>
</dbReference>
<evidence type="ECO:0000256" key="1">
    <source>
        <dbReference type="ARBA" id="ARBA00023172"/>
    </source>
</evidence>
<protein>
    <recommendedName>
        <fullName evidence="4">Phage integrase family protein</fullName>
    </recommendedName>
</protein>
<keyword evidence="1" id="KW-0233">DNA recombination</keyword>
<gene>
    <name evidence="2" type="ORF">AWB77_00526</name>
</gene>
<sequence>MKGAPWQTPHLSRRLSLSDLPLDIQAFIVEQERSREERYRQASFLKSEYENPVWTCDFGTKGTFEIDWRVKLSDGSILTERKRLWDSLRMFLCVQTNPDASRKSFEKSDARSYYLVRQAMDVVDYLLLNDASLCLHSYGLNALTVSDMQRMLEAFAKSSSIRSVVDWSSRLEKTLYDGIATLTWDDICGAMSHSRKIAEVHVPDEDRELHFDEREIVFSRIWLWRERANSSGSSRWPYRVKPSSRFLCSRIFDGTIGLCKAKFSLPEELCWAPKESYVTEYPRASVQAERFDIENGRSLTTMEDFLRVVRRLRMISVKGNKVPQAALKALKDARAAKLISSPRIGHFIIPAAQHVKFALDKAVRFFKEHVPHILESYAAVVSASYAAGMPCYKFATSSNVLKHIDDRTRLLGVRVWHLAFDTSGTGRLRDREKVRPSASIFFDALRNNEGLVELTKIAFGACLFIVGALTGRRQGELEDLISGKCIDPKMHRMTFENRKSGASGVRQSLTRPIPPLVTEVINCIQSFHKKMQLIGSFGENVKIFSSPTRFGNCVISQVAMGVLLDRFMDYIELPANNEGTRSYIRLHQLRRFFVSDYYRRRGGTLGTLSWYLGHSDPRQVDAYLDIDYGPYELERSQAHVAVESLQMYDNSPYERLRDLIEEKFGTRAAVIDEADAVEAFLISKRHDSKFRIINDVLEFKGVGTLRAHLILEGKSG</sequence>
<reference evidence="2" key="1">
    <citation type="submission" date="2016-01" db="EMBL/GenBank/DDBJ databases">
        <authorList>
            <person name="Peeters C."/>
        </authorList>
    </citation>
    <scope>NUCLEOTIDE SEQUENCE</scope>
    <source>
        <strain evidence="2">LMG 29320</strain>
    </source>
</reference>
<evidence type="ECO:0008006" key="4">
    <source>
        <dbReference type="Google" id="ProtNLM"/>
    </source>
</evidence>
<evidence type="ECO:0000313" key="2">
    <source>
        <dbReference type="EMBL" id="SAK43042.1"/>
    </source>
</evidence>
<dbReference type="GO" id="GO:0006310">
    <property type="term" value="P:DNA recombination"/>
    <property type="evidence" value="ECO:0007669"/>
    <property type="project" value="UniProtKB-KW"/>
</dbReference>
<dbReference type="InterPro" id="IPR011010">
    <property type="entry name" value="DNA_brk_join_enz"/>
</dbReference>
<dbReference type="STRING" id="1777138.AWB77_00526"/>
<dbReference type="GO" id="GO:0015074">
    <property type="term" value="P:DNA integration"/>
    <property type="evidence" value="ECO:0007669"/>
    <property type="project" value="InterPro"/>
</dbReference>
<dbReference type="Gene3D" id="1.10.443.10">
    <property type="entry name" value="Intergrase catalytic core"/>
    <property type="match status" value="1"/>
</dbReference>
<dbReference type="InterPro" id="IPR013762">
    <property type="entry name" value="Integrase-like_cat_sf"/>
</dbReference>
<comment type="caution">
    <text evidence="2">The sequence shown here is derived from an EMBL/GenBank/DDBJ whole genome shotgun (WGS) entry which is preliminary data.</text>
</comment>
<accession>A0A157ZBU6</accession>
<dbReference type="EMBL" id="FCNX02000001">
    <property type="protein sequence ID" value="SAK43042.1"/>
    <property type="molecule type" value="Genomic_DNA"/>
</dbReference>
<name>A0A157ZBU6_9BURK</name>
<proteinExistence type="predicted"/>
<dbReference type="AlphaFoldDB" id="A0A157ZBU6"/>
<evidence type="ECO:0000313" key="3">
    <source>
        <dbReference type="Proteomes" id="UP000054903"/>
    </source>
</evidence>